<keyword evidence="2" id="KW-0378">Hydrolase</keyword>
<protein>
    <submittedName>
        <fullName evidence="4">Lysophospholipase L1</fullName>
    </submittedName>
</protein>
<dbReference type="GO" id="GO:0016788">
    <property type="term" value="F:hydrolase activity, acting on ester bonds"/>
    <property type="evidence" value="ECO:0007669"/>
    <property type="project" value="UniProtKB-ARBA"/>
</dbReference>
<reference evidence="4 5" key="1">
    <citation type="submission" date="2017-02" db="EMBL/GenBank/DDBJ databases">
        <authorList>
            <person name="Peterson S.W."/>
        </authorList>
    </citation>
    <scope>NUCLEOTIDE SEQUENCE [LARGE SCALE GENOMIC DNA]</scope>
    <source>
        <strain evidence="4 5">ATCC BAA-909</strain>
    </source>
</reference>
<dbReference type="InterPro" id="IPR037459">
    <property type="entry name" value="RhgT-like"/>
</dbReference>
<organism evidence="4 5">
    <name type="scientific">Treponema berlinense</name>
    <dbReference type="NCBI Taxonomy" id="225004"/>
    <lineage>
        <taxon>Bacteria</taxon>
        <taxon>Pseudomonadati</taxon>
        <taxon>Spirochaetota</taxon>
        <taxon>Spirochaetia</taxon>
        <taxon>Spirochaetales</taxon>
        <taxon>Treponemataceae</taxon>
        <taxon>Treponema</taxon>
    </lineage>
</organism>
<dbReference type="Pfam" id="PF13472">
    <property type="entry name" value="Lipase_GDSL_2"/>
    <property type="match status" value="1"/>
</dbReference>
<dbReference type="InterPro" id="IPR013830">
    <property type="entry name" value="SGNH_hydro"/>
</dbReference>
<dbReference type="SUPFAM" id="SSF52266">
    <property type="entry name" value="SGNH hydrolase"/>
    <property type="match status" value="1"/>
</dbReference>
<name>A0A1T4QQK6_9SPIR</name>
<accession>A0A1T4QQK6</accession>
<dbReference type="Proteomes" id="UP000190395">
    <property type="component" value="Unassembled WGS sequence"/>
</dbReference>
<dbReference type="CDD" id="cd01821">
    <property type="entry name" value="Rhamnogalacturan_acetylesterase_like"/>
    <property type="match status" value="1"/>
</dbReference>
<evidence type="ECO:0000259" key="3">
    <source>
        <dbReference type="Pfam" id="PF13472"/>
    </source>
</evidence>
<dbReference type="PANTHER" id="PTHR43695:SF1">
    <property type="entry name" value="RHAMNOGALACTURONAN ACETYLESTERASE"/>
    <property type="match status" value="1"/>
</dbReference>
<evidence type="ECO:0000313" key="5">
    <source>
        <dbReference type="Proteomes" id="UP000190395"/>
    </source>
</evidence>
<feature type="domain" description="SGNH hydrolase-type esterase" evidence="3">
    <location>
        <begin position="5"/>
        <end position="151"/>
    </location>
</feature>
<dbReference type="STRING" id="225004.SAMN02745152_02074"/>
<dbReference type="InterPro" id="IPR036514">
    <property type="entry name" value="SGNH_hydro_sf"/>
</dbReference>
<evidence type="ECO:0000256" key="1">
    <source>
        <dbReference type="ARBA" id="ARBA00008668"/>
    </source>
</evidence>
<dbReference type="Gene3D" id="3.40.50.1110">
    <property type="entry name" value="SGNH hydrolase"/>
    <property type="match status" value="1"/>
</dbReference>
<dbReference type="PANTHER" id="PTHR43695">
    <property type="entry name" value="PUTATIVE (AFU_ORTHOLOGUE AFUA_2G17250)-RELATED"/>
    <property type="match status" value="1"/>
</dbReference>
<dbReference type="AlphaFoldDB" id="A0A1T4QQK6"/>
<comment type="similarity">
    <text evidence="1">Belongs to the 'GDSL' lipolytic enzyme family.</text>
</comment>
<keyword evidence="5" id="KW-1185">Reference proteome</keyword>
<sequence>MQYNDWTSYPQTGWVQLLDRFFESGTQILNFARNGRSSKSFIAEGRFKKVLEQAQPGDFALIQFAHNDEKSNDPERYASPEKGGEFRKNLSFMAKELEKKGVKPVFLTPVTRRKFVSENKIENSHGLYPNAVLETAAELKIPCIDLTALSTEYFEKCGKEKSRRFFMNFDAGIFENYPDGKSDDSHLRCDGAYSVCRLFVTALLKIKDSWSEYKDLAEKVCIKGIYSDREIDDEKLFW</sequence>
<dbReference type="EMBL" id="FUXC01000016">
    <property type="protein sequence ID" value="SKA06062.1"/>
    <property type="molecule type" value="Genomic_DNA"/>
</dbReference>
<proteinExistence type="inferred from homology"/>
<gene>
    <name evidence="4" type="ORF">SAMN02745152_02074</name>
</gene>
<evidence type="ECO:0000313" key="4">
    <source>
        <dbReference type="EMBL" id="SKA06062.1"/>
    </source>
</evidence>
<evidence type="ECO:0000256" key="2">
    <source>
        <dbReference type="ARBA" id="ARBA00022801"/>
    </source>
</evidence>